<protein>
    <recommendedName>
        <fullName evidence="4">Defensin-like protein</fullName>
    </recommendedName>
</protein>
<dbReference type="Proteomes" id="UP001341281">
    <property type="component" value="Chromosome 04"/>
</dbReference>
<accession>A0AAQ3WP57</accession>
<evidence type="ECO:0000313" key="3">
    <source>
        <dbReference type="Proteomes" id="UP001341281"/>
    </source>
</evidence>
<gene>
    <name evidence="2" type="ORF">U9M48_017274</name>
</gene>
<evidence type="ECO:0000313" key="2">
    <source>
        <dbReference type="EMBL" id="WVZ68316.1"/>
    </source>
</evidence>
<feature type="signal peptide" evidence="1">
    <location>
        <begin position="1"/>
        <end position="28"/>
    </location>
</feature>
<reference evidence="2 3" key="1">
    <citation type="submission" date="2024-02" db="EMBL/GenBank/DDBJ databases">
        <title>High-quality chromosome-scale genome assembly of Pensacola bahiagrass (Paspalum notatum Flugge var. saurae).</title>
        <authorList>
            <person name="Vega J.M."/>
            <person name="Podio M."/>
            <person name="Orjuela J."/>
            <person name="Siena L.A."/>
            <person name="Pessino S.C."/>
            <person name="Combes M.C."/>
            <person name="Mariac C."/>
            <person name="Albertini E."/>
            <person name="Pupilli F."/>
            <person name="Ortiz J.P.A."/>
            <person name="Leblanc O."/>
        </authorList>
    </citation>
    <scope>NUCLEOTIDE SEQUENCE [LARGE SCALE GENOMIC DNA]</scope>
    <source>
        <strain evidence="2">R1</strain>
        <tissue evidence="2">Leaf</tissue>
    </source>
</reference>
<keyword evidence="1" id="KW-0732">Signal</keyword>
<organism evidence="2 3">
    <name type="scientific">Paspalum notatum var. saurae</name>
    <dbReference type="NCBI Taxonomy" id="547442"/>
    <lineage>
        <taxon>Eukaryota</taxon>
        <taxon>Viridiplantae</taxon>
        <taxon>Streptophyta</taxon>
        <taxon>Embryophyta</taxon>
        <taxon>Tracheophyta</taxon>
        <taxon>Spermatophyta</taxon>
        <taxon>Magnoliopsida</taxon>
        <taxon>Liliopsida</taxon>
        <taxon>Poales</taxon>
        <taxon>Poaceae</taxon>
        <taxon>PACMAD clade</taxon>
        <taxon>Panicoideae</taxon>
        <taxon>Andropogonodae</taxon>
        <taxon>Paspaleae</taxon>
        <taxon>Paspalinae</taxon>
        <taxon>Paspalum</taxon>
    </lineage>
</organism>
<proteinExistence type="predicted"/>
<keyword evidence="3" id="KW-1185">Reference proteome</keyword>
<evidence type="ECO:0000256" key="1">
    <source>
        <dbReference type="SAM" id="SignalP"/>
    </source>
</evidence>
<sequence length="86" mass="9646">MEAWRKTAVCRALLVLLIVVSGVTVSIAQNERCWVNDDGHHPICVTEDCVMTCRDHGHVDGRCNWPWGFGDGRLLPHCQCLQANCQ</sequence>
<dbReference type="AlphaFoldDB" id="A0AAQ3WP57"/>
<feature type="chain" id="PRO_5042899712" description="Defensin-like protein" evidence="1">
    <location>
        <begin position="29"/>
        <end position="86"/>
    </location>
</feature>
<name>A0AAQ3WP57_PASNO</name>
<evidence type="ECO:0008006" key="4">
    <source>
        <dbReference type="Google" id="ProtNLM"/>
    </source>
</evidence>
<dbReference type="EMBL" id="CP144748">
    <property type="protein sequence ID" value="WVZ68316.1"/>
    <property type="molecule type" value="Genomic_DNA"/>
</dbReference>